<reference evidence="1" key="1">
    <citation type="submission" date="2020-11" db="EMBL/GenBank/DDBJ databases">
        <authorList>
            <person name="Tran Van P."/>
        </authorList>
    </citation>
    <scope>NUCLEOTIDE SEQUENCE</scope>
</reference>
<protein>
    <submittedName>
        <fullName evidence="1">Uncharacterized protein</fullName>
    </submittedName>
</protein>
<gene>
    <name evidence="1" type="ORF">TCEB3V08_LOCUS9206</name>
</gene>
<evidence type="ECO:0000313" key="1">
    <source>
        <dbReference type="EMBL" id="CAD7407807.1"/>
    </source>
</evidence>
<name>A0A7R9H4P3_TIMCR</name>
<dbReference type="EMBL" id="OC320332">
    <property type="protein sequence ID" value="CAD7407807.1"/>
    <property type="molecule type" value="Genomic_DNA"/>
</dbReference>
<dbReference type="AlphaFoldDB" id="A0A7R9H4P3"/>
<organism evidence="1">
    <name type="scientific">Timema cristinae</name>
    <name type="common">Walking stick</name>
    <dbReference type="NCBI Taxonomy" id="61476"/>
    <lineage>
        <taxon>Eukaryota</taxon>
        <taxon>Metazoa</taxon>
        <taxon>Ecdysozoa</taxon>
        <taxon>Arthropoda</taxon>
        <taxon>Hexapoda</taxon>
        <taxon>Insecta</taxon>
        <taxon>Pterygota</taxon>
        <taxon>Neoptera</taxon>
        <taxon>Polyneoptera</taxon>
        <taxon>Phasmatodea</taxon>
        <taxon>Timematodea</taxon>
        <taxon>Timematoidea</taxon>
        <taxon>Timematidae</taxon>
        <taxon>Timema</taxon>
    </lineage>
</organism>
<sequence length="116" mass="12947">MNTICYGPSTTKRTRLSDSQLRNNLRVRQAAGDLCYVSSSATSEAIHTVTEIAGKLGEHINMPSTRVETEATMQWFKRTGGFPNPRGERGEVYRNRHGVFSINVQVMETALQMPNS</sequence>
<accession>A0A7R9H4P3</accession>
<proteinExistence type="predicted"/>